<dbReference type="EMBL" id="PQXL01000614">
    <property type="protein sequence ID" value="THV44567.1"/>
    <property type="molecule type" value="Genomic_DNA"/>
</dbReference>
<feature type="region of interest" description="Disordered" evidence="1">
    <location>
        <begin position="47"/>
        <end position="82"/>
    </location>
</feature>
<proteinExistence type="predicted"/>
<dbReference type="AlphaFoldDB" id="A0A4S8QI84"/>
<feature type="region of interest" description="Disordered" evidence="1">
    <location>
        <begin position="169"/>
        <end position="217"/>
    </location>
</feature>
<evidence type="ECO:0000256" key="1">
    <source>
        <dbReference type="SAM" id="MobiDB-lite"/>
    </source>
</evidence>
<feature type="region of interest" description="Disordered" evidence="1">
    <location>
        <begin position="123"/>
        <end position="150"/>
    </location>
</feature>
<keyword evidence="3" id="KW-1185">Reference proteome</keyword>
<evidence type="ECO:0000313" key="2">
    <source>
        <dbReference type="EMBL" id="THV44567.1"/>
    </source>
</evidence>
<feature type="compositionally biased region" description="Basic and acidic residues" evidence="1">
    <location>
        <begin position="131"/>
        <end position="144"/>
    </location>
</feature>
<dbReference type="Proteomes" id="UP000308671">
    <property type="component" value="Unassembled WGS sequence"/>
</dbReference>
<dbReference type="OrthoDB" id="3540603at2759"/>
<organism evidence="2 3">
    <name type="scientific">Botrytis galanthina</name>
    <dbReference type="NCBI Taxonomy" id="278940"/>
    <lineage>
        <taxon>Eukaryota</taxon>
        <taxon>Fungi</taxon>
        <taxon>Dikarya</taxon>
        <taxon>Ascomycota</taxon>
        <taxon>Pezizomycotina</taxon>
        <taxon>Leotiomycetes</taxon>
        <taxon>Helotiales</taxon>
        <taxon>Sclerotiniaceae</taxon>
        <taxon>Botrytis</taxon>
    </lineage>
</organism>
<protein>
    <submittedName>
        <fullName evidence="2">Uncharacterized protein</fullName>
    </submittedName>
</protein>
<name>A0A4S8QI84_9HELO</name>
<gene>
    <name evidence="2" type="ORF">BGAL_0616g00040</name>
</gene>
<sequence length="288" mass="32677">MPLLDRIRHSFKARVKRQRQGLNERNIFEAGEPSADGVQERTLASCENARPFEPRTSEYLSPYPHETSDDVNDDVDNDGNSKESYFADLSSENPTVRFVSNSMSPGCSTALSPRPRSRIHRIQQETTVSDRCVRDSQRSNDHISLDSNSHTSAEDFEIFGYPLERVKAKEPYPRSSSRMRDPIGPQIGEDVEQSTPSSRPRNLHFEDDSAANNSTRMDTPQPLLALQEAQMPHRQQKPQRMTVQKPLDLPSENSHRQVGVYEGVFFNHASTDLNLKENVRDSAIRGIK</sequence>
<reference evidence="2 3" key="1">
    <citation type="submission" date="2017-12" db="EMBL/GenBank/DDBJ databases">
        <title>Comparative genomics of Botrytis spp.</title>
        <authorList>
            <person name="Valero-Jimenez C.A."/>
            <person name="Tapia P."/>
            <person name="Veloso J."/>
            <person name="Silva-Moreno E."/>
            <person name="Staats M."/>
            <person name="Valdes J.H."/>
            <person name="Van Kan J.A.L."/>
        </authorList>
    </citation>
    <scope>NUCLEOTIDE SEQUENCE [LARGE SCALE GENOMIC DNA]</scope>
    <source>
        <strain evidence="2 3">MUCL435</strain>
    </source>
</reference>
<accession>A0A4S8QI84</accession>
<comment type="caution">
    <text evidence="2">The sequence shown here is derived from an EMBL/GenBank/DDBJ whole genome shotgun (WGS) entry which is preliminary data.</text>
</comment>
<evidence type="ECO:0000313" key="3">
    <source>
        <dbReference type="Proteomes" id="UP000308671"/>
    </source>
</evidence>